<accession>A0A4R3YAP2</accession>
<gene>
    <name evidence="2" type="ORF">EDC63_105122</name>
</gene>
<evidence type="ECO:0000313" key="2">
    <source>
        <dbReference type="EMBL" id="TCV87453.1"/>
    </source>
</evidence>
<dbReference type="PANTHER" id="PTHR43747:SF1">
    <property type="entry name" value="SLR1998 PROTEIN"/>
    <property type="match status" value="1"/>
</dbReference>
<feature type="domain" description="FAD-binding" evidence="1">
    <location>
        <begin position="15"/>
        <end position="324"/>
    </location>
</feature>
<dbReference type="OrthoDB" id="103324at2"/>
<dbReference type="SUPFAM" id="SSF51905">
    <property type="entry name" value="FAD/NAD(P)-binding domain"/>
    <property type="match status" value="1"/>
</dbReference>
<dbReference type="Proteomes" id="UP000295367">
    <property type="component" value="Unassembled WGS sequence"/>
</dbReference>
<dbReference type="Gene3D" id="3.50.50.60">
    <property type="entry name" value="FAD/NAD(P)-binding domain"/>
    <property type="match status" value="1"/>
</dbReference>
<sequence length="447" mass="49998">MRDNSLADQQTDTTCEVLVIGSGPAGSTIAALLAERGRDVVLLEKATHPRFHIGESLLPLNLPLFDQLGVREEVERIGMVKYGVEFVSPWHGDPVTFEFADAWDKSFPHAYQVPRADFDHILFKKAVSNGAKPFEGHKVTGIEFLSDEGAKVTALDGDKQSHTFHTRFVVDASGRDTFLANHFGIKSRDKKHNSAALYGHFTNATRLPGKSEGHISLFWFDHGWFWFIPLSDGTTSVGAVCWPYYMKTRKTDPAQFLMETIALCPALQERLKDAQLATPVTATGNYSYKSSRTAGQNYLLLGDAFAFIDPVFSSGVFLAMNSAFVGADTVETCLDTPQKTAGALKAFDATMRRGPKVFSWFIYRITTPTLRHMFLRPRNVFHLQEAMLSLLAGDIFRGTPLALRLLVFKTFYYMNSLFNFKESWMAWKKRKLSISAAGTEMTVDQKS</sequence>
<organism evidence="2 3">
    <name type="scientific">Sulfurirhabdus autotrophica</name>
    <dbReference type="NCBI Taxonomy" id="1706046"/>
    <lineage>
        <taxon>Bacteria</taxon>
        <taxon>Pseudomonadati</taxon>
        <taxon>Pseudomonadota</taxon>
        <taxon>Betaproteobacteria</taxon>
        <taxon>Nitrosomonadales</taxon>
        <taxon>Sulfuricellaceae</taxon>
        <taxon>Sulfurirhabdus</taxon>
    </lineage>
</organism>
<comment type="caution">
    <text evidence="2">The sequence shown here is derived from an EMBL/GenBank/DDBJ whole genome shotgun (WGS) entry which is preliminary data.</text>
</comment>
<reference evidence="2 3" key="1">
    <citation type="submission" date="2019-03" db="EMBL/GenBank/DDBJ databases">
        <title>Genomic Encyclopedia of Type Strains, Phase IV (KMG-IV): sequencing the most valuable type-strain genomes for metagenomic binning, comparative biology and taxonomic classification.</title>
        <authorList>
            <person name="Goeker M."/>
        </authorList>
    </citation>
    <scope>NUCLEOTIDE SEQUENCE [LARGE SCALE GENOMIC DNA]</scope>
    <source>
        <strain evidence="2 3">DSM 100309</strain>
    </source>
</reference>
<proteinExistence type="predicted"/>
<dbReference type="InterPro" id="IPR002938">
    <property type="entry name" value="FAD-bd"/>
</dbReference>
<dbReference type="RefSeq" id="WP_124945565.1">
    <property type="nucleotide sequence ID" value="NZ_BHVT01000017.1"/>
</dbReference>
<dbReference type="AlphaFoldDB" id="A0A4R3YAP2"/>
<dbReference type="PANTHER" id="PTHR43747">
    <property type="entry name" value="FAD-BINDING PROTEIN"/>
    <property type="match status" value="1"/>
</dbReference>
<dbReference type="InterPro" id="IPR050816">
    <property type="entry name" value="Flavin-dep_Halogenase_NPB"/>
</dbReference>
<keyword evidence="3" id="KW-1185">Reference proteome</keyword>
<dbReference type="EMBL" id="SMCO01000005">
    <property type="protein sequence ID" value="TCV87453.1"/>
    <property type="molecule type" value="Genomic_DNA"/>
</dbReference>
<name>A0A4R3YAP2_9PROT</name>
<dbReference type="Pfam" id="PF01494">
    <property type="entry name" value="FAD_binding_3"/>
    <property type="match status" value="1"/>
</dbReference>
<evidence type="ECO:0000313" key="3">
    <source>
        <dbReference type="Proteomes" id="UP000295367"/>
    </source>
</evidence>
<dbReference type="GO" id="GO:0071949">
    <property type="term" value="F:FAD binding"/>
    <property type="evidence" value="ECO:0007669"/>
    <property type="project" value="InterPro"/>
</dbReference>
<protein>
    <submittedName>
        <fullName evidence="2">Flavin-dependent dehydrogenase</fullName>
    </submittedName>
</protein>
<dbReference type="PRINTS" id="PR00420">
    <property type="entry name" value="RNGMNOXGNASE"/>
</dbReference>
<dbReference type="InterPro" id="IPR036188">
    <property type="entry name" value="FAD/NAD-bd_sf"/>
</dbReference>
<evidence type="ECO:0000259" key="1">
    <source>
        <dbReference type="Pfam" id="PF01494"/>
    </source>
</evidence>